<dbReference type="EMBL" id="JADPUN010000249">
    <property type="protein sequence ID" value="MBF9132794.1"/>
    <property type="molecule type" value="Genomic_DNA"/>
</dbReference>
<dbReference type="RefSeq" id="WP_196204315.1">
    <property type="nucleotide sequence ID" value="NZ_JADPUN010000249.1"/>
</dbReference>
<comment type="caution">
    <text evidence="2">The sequence shown here is derived from an EMBL/GenBank/DDBJ whole genome shotgun (WGS) entry which is preliminary data.</text>
</comment>
<name>A0ABS0H395_9ACTN</name>
<reference evidence="2 3" key="1">
    <citation type="submission" date="2020-11" db="EMBL/GenBank/DDBJ databases">
        <title>A novel isolate from a Black sea contaminated sediment with potential to produce alkanes: Plantactinospora alkalitolerans sp. nov.</title>
        <authorList>
            <person name="Carro L."/>
            <person name="Veyisoglu A."/>
            <person name="Guven K."/>
            <person name="Schumann P."/>
            <person name="Klenk H.-P."/>
            <person name="Sahin N."/>
        </authorList>
    </citation>
    <scope>NUCLEOTIDE SEQUENCE [LARGE SCALE GENOMIC DNA]</scope>
    <source>
        <strain evidence="2 3">S1510</strain>
    </source>
</reference>
<protein>
    <submittedName>
        <fullName evidence="2">Uncharacterized protein</fullName>
    </submittedName>
</protein>
<evidence type="ECO:0000313" key="2">
    <source>
        <dbReference type="EMBL" id="MBF9132794.1"/>
    </source>
</evidence>
<keyword evidence="1" id="KW-0812">Transmembrane</keyword>
<evidence type="ECO:0000313" key="3">
    <source>
        <dbReference type="Proteomes" id="UP000638560"/>
    </source>
</evidence>
<feature type="transmembrane region" description="Helical" evidence="1">
    <location>
        <begin position="7"/>
        <end position="33"/>
    </location>
</feature>
<keyword evidence="3" id="KW-1185">Reference proteome</keyword>
<sequence>MTERPLLWSGIVVAMVGLAFNLGLFFVPLGVWLDDPGFVSMPEALFGWWVIGIGVVLVVLGRRRRSRR</sequence>
<gene>
    <name evidence="2" type="ORF">I0C86_28125</name>
</gene>
<accession>A0ABS0H395</accession>
<dbReference type="Proteomes" id="UP000638560">
    <property type="component" value="Unassembled WGS sequence"/>
</dbReference>
<organism evidence="2 3">
    <name type="scientific">Plantactinospora alkalitolerans</name>
    <dbReference type="NCBI Taxonomy" id="2789879"/>
    <lineage>
        <taxon>Bacteria</taxon>
        <taxon>Bacillati</taxon>
        <taxon>Actinomycetota</taxon>
        <taxon>Actinomycetes</taxon>
        <taxon>Micromonosporales</taxon>
        <taxon>Micromonosporaceae</taxon>
        <taxon>Plantactinospora</taxon>
    </lineage>
</organism>
<feature type="transmembrane region" description="Helical" evidence="1">
    <location>
        <begin position="45"/>
        <end position="61"/>
    </location>
</feature>
<keyword evidence="1" id="KW-1133">Transmembrane helix</keyword>
<proteinExistence type="predicted"/>
<keyword evidence="1" id="KW-0472">Membrane</keyword>
<evidence type="ECO:0000256" key="1">
    <source>
        <dbReference type="SAM" id="Phobius"/>
    </source>
</evidence>